<keyword evidence="1" id="KW-0694">RNA-binding</keyword>
<dbReference type="RefSeq" id="WP_102477605.1">
    <property type="nucleotide sequence ID" value="NZ_MDBO01000058.1"/>
</dbReference>
<name>A0AAP8MY85_9VIBR</name>
<proteinExistence type="predicted"/>
<dbReference type="AlphaFoldDB" id="A0AAP8MY85"/>
<accession>A0AAP8MY85</accession>
<feature type="region of interest" description="Disordered" evidence="2">
    <location>
        <begin position="123"/>
        <end position="151"/>
    </location>
</feature>
<feature type="compositionally biased region" description="Acidic residues" evidence="2">
    <location>
        <begin position="123"/>
        <end position="135"/>
    </location>
</feature>
<dbReference type="Proteomes" id="UP000235611">
    <property type="component" value="Unassembled WGS sequence"/>
</dbReference>
<dbReference type="CDD" id="cd00165">
    <property type="entry name" value="S4"/>
    <property type="match status" value="1"/>
</dbReference>
<dbReference type="InterPro" id="IPR036986">
    <property type="entry name" value="S4_RNA-bd_sf"/>
</dbReference>
<protein>
    <recommendedName>
        <fullName evidence="5">RNA-binding S4 domain-containing protein</fullName>
    </recommendedName>
</protein>
<evidence type="ECO:0008006" key="5">
    <source>
        <dbReference type="Google" id="ProtNLM"/>
    </source>
</evidence>
<evidence type="ECO:0000313" key="4">
    <source>
        <dbReference type="Proteomes" id="UP000235611"/>
    </source>
</evidence>
<dbReference type="Gene3D" id="3.10.290.10">
    <property type="entry name" value="RNA-binding S4 domain"/>
    <property type="match status" value="1"/>
</dbReference>
<dbReference type="Pfam" id="PF13275">
    <property type="entry name" value="S4_2"/>
    <property type="match status" value="1"/>
</dbReference>
<dbReference type="GO" id="GO:0003723">
    <property type="term" value="F:RNA binding"/>
    <property type="evidence" value="ECO:0007669"/>
    <property type="project" value="UniProtKB-KW"/>
</dbReference>
<evidence type="ECO:0000256" key="2">
    <source>
        <dbReference type="SAM" id="MobiDB-lite"/>
    </source>
</evidence>
<evidence type="ECO:0000313" key="3">
    <source>
        <dbReference type="EMBL" id="PMP11800.1"/>
    </source>
</evidence>
<evidence type="ECO:0000256" key="1">
    <source>
        <dbReference type="PROSITE-ProRule" id="PRU00182"/>
    </source>
</evidence>
<gene>
    <name evidence="3" type="ORF">BCS93_08025</name>
</gene>
<sequence>MDHLEEEIEIEAIGVEVTTQPVELYKVLKIADAVSGGGEAKQAISQGYVAVNGEIDTRKRRKLVDGDLVQFNEEFYLVIYVDPEEVAARESEVVDVVATDYDAGDQGYGDQGYDDEVAYFDEEPEQVEESVVEEDDKPKNPKTGRKSIDFF</sequence>
<comment type="caution">
    <text evidence="3">The sequence shown here is derived from an EMBL/GenBank/DDBJ whole genome shotgun (WGS) entry which is preliminary data.</text>
</comment>
<dbReference type="SUPFAM" id="SSF55174">
    <property type="entry name" value="Alpha-L RNA-binding motif"/>
    <property type="match status" value="1"/>
</dbReference>
<reference evidence="4" key="1">
    <citation type="submission" date="2016-07" db="EMBL/GenBank/DDBJ databases">
        <title>Nontailed viruses are major unrecognized killers of bacteria in the ocean.</title>
        <authorList>
            <person name="Kauffman K."/>
            <person name="Hussain F."/>
            <person name="Yang J."/>
            <person name="Arevalo P."/>
            <person name="Brown J."/>
            <person name="Cutler M."/>
            <person name="Kelly L."/>
            <person name="Polz M.F."/>
        </authorList>
    </citation>
    <scope>NUCLEOTIDE SEQUENCE [LARGE SCALE GENOMIC DNA]</scope>
    <source>
        <strain evidence="4">10N.222.49.A5</strain>
    </source>
</reference>
<organism evidence="3 4">
    <name type="scientific">Vibrio breoganii</name>
    <dbReference type="NCBI Taxonomy" id="553239"/>
    <lineage>
        <taxon>Bacteria</taxon>
        <taxon>Pseudomonadati</taxon>
        <taxon>Pseudomonadota</taxon>
        <taxon>Gammaproteobacteria</taxon>
        <taxon>Vibrionales</taxon>
        <taxon>Vibrionaceae</taxon>
        <taxon>Vibrio</taxon>
    </lineage>
</organism>
<dbReference type="PROSITE" id="PS50889">
    <property type="entry name" value="S4"/>
    <property type="match status" value="1"/>
</dbReference>
<dbReference type="EMBL" id="MDBO01000058">
    <property type="protein sequence ID" value="PMP11800.1"/>
    <property type="molecule type" value="Genomic_DNA"/>
</dbReference>